<dbReference type="PATRIC" id="fig|1549858.7.peg.3520"/>
<accession>A0A0D1JXR1</accession>
<dbReference type="AlphaFoldDB" id="A0A0D1JXR1"/>
<evidence type="ECO:0000256" key="1">
    <source>
        <dbReference type="SAM" id="Coils"/>
    </source>
</evidence>
<dbReference type="EMBL" id="JXTP01000090">
    <property type="protein sequence ID" value="KIU26003.1"/>
    <property type="molecule type" value="Genomic_DNA"/>
</dbReference>
<organism evidence="2 3">
    <name type="scientific">Sphingomonas melonis</name>
    <dbReference type="NCBI Taxonomy" id="152682"/>
    <lineage>
        <taxon>Bacteria</taxon>
        <taxon>Pseudomonadati</taxon>
        <taxon>Pseudomonadota</taxon>
        <taxon>Alphaproteobacteria</taxon>
        <taxon>Sphingomonadales</taxon>
        <taxon>Sphingomonadaceae</taxon>
        <taxon>Sphingomonas</taxon>
    </lineage>
</organism>
<sequence length="168" mass="19580">MVSDSDDLALRSARRRVDELVRSISELELQLKAVGERLQEERRELRRLNRFVESWHEVAGGELPVNARRIRNPDRREVARLALAEIRRNGRPIARRELFRRLREQGLALAGKDPEMVFGTMLYRDDRIVRLRGHGYWDSSAVYEPAFYWPEHESVIGAVERDGSDASD</sequence>
<feature type="coiled-coil region" evidence="1">
    <location>
        <begin position="10"/>
        <end position="51"/>
    </location>
</feature>
<reference evidence="2 3" key="1">
    <citation type="submission" date="2015-01" db="EMBL/GenBank/DDBJ databases">
        <title>Genome of Sphingomonas taxi strain 30a.</title>
        <authorList>
            <person name="Eevers N."/>
            <person name="Van Hamme J."/>
            <person name="Bottos E."/>
            <person name="Weyens N."/>
            <person name="Vangronsveld J."/>
        </authorList>
    </citation>
    <scope>NUCLEOTIDE SEQUENCE [LARGE SCALE GENOMIC DNA]</scope>
    <source>
        <strain evidence="2 3">30a</strain>
    </source>
</reference>
<dbReference type="Proteomes" id="UP000033203">
    <property type="component" value="Unassembled WGS sequence"/>
</dbReference>
<proteinExistence type="predicted"/>
<evidence type="ECO:0000313" key="2">
    <source>
        <dbReference type="EMBL" id="KIU26003.1"/>
    </source>
</evidence>
<gene>
    <name evidence="2" type="ORF">SR41_16625</name>
</gene>
<evidence type="ECO:0008006" key="4">
    <source>
        <dbReference type="Google" id="ProtNLM"/>
    </source>
</evidence>
<keyword evidence="1" id="KW-0175">Coiled coil</keyword>
<name>A0A0D1JXR1_9SPHN</name>
<protein>
    <recommendedName>
        <fullName evidence="4">HTH HARE-type domain-containing protein</fullName>
    </recommendedName>
</protein>
<comment type="caution">
    <text evidence="2">The sequence shown here is derived from an EMBL/GenBank/DDBJ whole genome shotgun (WGS) entry which is preliminary data.</text>
</comment>
<evidence type="ECO:0000313" key="3">
    <source>
        <dbReference type="Proteomes" id="UP000033203"/>
    </source>
</evidence>